<feature type="domain" description="RecF/RecN/SMC N-terminal" evidence="11">
    <location>
        <begin position="2"/>
        <end position="512"/>
    </location>
</feature>
<evidence type="ECO:0000256" key="3">
    <source>
        <dbReference type="ARBA" id="ARBA00021315"/>
    </source>
</evidence>
<dbReference type="AlphaFoldDB" id="A0A0K8J7E5"/>
<dbReference type="KEGG" id="hsd:SD1D_1713"/>
<evidence type="ECO:0000313" key="12">
    <source>
        <dbReference type="EMBL" id="CUH93258.1"/>
    </source>
</evidence>
<evidence type="ECO:0000256" key="10">
    <source>
        <dbReference type="SAM" id="Coils"/>
    </source>
</evidence>
<dbReference type="Pfam" id="PF02463">
    <property type="entry name" value="SMC_N"/>
    <property type="match status" value="1"/>
</dbReference>
<dbReference type="GO" id="GO:0006281">
    <property type="term" value="P:DNA repair"/>
    <property type="evidence" value="ECO:0007669"/>
    <property type="project" value="UniProtKB-KW"/>
</dbReference>
<dbReference type="GO" id="GO:0006310">
    <property type="term" value="P:DNA recombination"/>
    <property type="evidence" value="ECO:0007669"/>
    <property type="project" value="InterPro"/>
</dbReference>
<keyword evidence="4" id="KW-0547">Nucleotide-binding</keyword>
<evidence type="ECO:0000256" key="8">
    <source>
        <dbReference type="ARBA" id="ARBA00033408"/>
    </source>
</evidence>
<dbReference type="PANTHER" id="PTHR11059">
    <property type="entry name" value="DNA REPAIR PROTEIN RECN"/>
    <property type="match status" value="1"/>
</dbReference>
<evidence type="ECO:0000256" key="4">
    <source>
        <dbReference type="ARBA" id="ARBA00022741"/>
    </source>
</evidence>
<dbReference type="NCBIfam" id="TIGR00634">
    <property type="entry name" value="recN"/>
    <property type="match status" value="1"/>
</dbReference>
<evidence type="ECO:0000259" key="11">
    <source>
        <dbReference type="Pfam" id="PF02463"/>
    </source>
</evidence>
<evidence type="ECO:0000256" key="7">
    <source>
        <dbReference type="ARBA" id="ARBA00023204"/>
    </source>
</evidence>
<dbReference type="PIRSF" id="PIRSF003128">
    <property type="entry name" value="RecN"/>
    <property type="match status" value="1"/>
</dbReference>
<evidence type="ECO:0000256" key="9">
    <source>
        <dbReference type="PIRNR" id="PIRNR003128"/>
    </source>
</evidence>
<feature type="coiled-coil region" evidence="10">
    <location>
        <begin position="343"/>
        <end position="370"/>
    </location>
</feature>
<dbReference type="PANTHER" id="PTHR11059:SF0">
    <property type="entry name" value="DNA REPAIR PROTEIN RECN"/>
    <property type="match status" value="1"/>
</dbReference>
<accession>A0A0K8J7E5</accession>
<dbReference type="GO" id="GO:0043590">
    <property type="term" value="C:bacterial nucleoid"/>
    <property type="evidence" value="ECO:0007669"/>
    <property type="project" value="TreeGrafter"/>
</dbReference>
<dbReference type="InterPro" id="IPR003395">
    <property type="entry name" value="RecF/RecN/SMC_N"/>
</dbReference>
<dbReference type="GO" id="GO:0009432">
    <property type="term" value="P:SOS response"/>
    <property type="evidence" value="ECO:0007669"/>
    <property type="project" value="TreeGrafter"/>
</dbReference>
<proteinExistence type="inferred from homology"/>
<sequence>MLISLHVKNFAIINEVEIYFKNHLNILTGETGAGKSIIIDSINCALGAKVSKDIIRKGADFALVELVFETKSPAVFEAMNSFDIPMEDNLVIISRKIMPNRSIYKLNGENVTRNIISSVAQLLIDIHGQHEHQSLLNKAKHLEIVDRFAKDELGSLKEELSICYKDYIRLKQEYDSAGIDEEQRLREVSFLEYEINEIKSAALTSGEDEELGALYKKYANAHTISEGLQTIYNLTGYNINEAGDNIGRAVRQMAKLVEYDEKLNGLLGQITDVEELLNDFNRDLSQYLSDMDNYEEELNEVTKRLDLINHLKQKYGADIEKIIKHCQECEEKLLKYKDYDIYMDKLKASLSEKEKELEDLSKRLSDIRKSKAKELTAKIKEALISLNFLDVKFDMTFERSSTYSADGYDDAEFIISTNPGEEMKSLSKVASGGELSRIMLGIKSVLAEKDEIESLIFDEIDTGISGRTAQKVSEQLSEIARHHQIICITHLAQIAAMADAHFIIEKETDGKTTQTHIRELNENQIIEELARILGGAVITDRVLENAKEMKELASSSKKYKM</sequence>
<keyword evidence="6" id="KW-0067">ATP-binding</keyword>
<keyword evidence="13" id="KW-1185">Reference proteome</keyword>
<organism evidence="12 13">
    <name type="scientific">Herbinix luporum</name>
    <dbReference type="NCBI Taxonomy" id="1679721"/>
    <lineage>
        <taxon>Bacteria</taxon>
        <taxon>Bacillati</taxon>
        <taxon>Bacillota</taxon>
        <taxon>Clostridia</taxon>
        <taxon>Lachnospirales</taxon>
        <taxon>Lachnospiraceae</taxon>
        <taxon>Herbinix</taxon>
    </lineage>
</organism>
<dbReference type="InterPro" id="IPR004604">
    <property type="entry name" value="DNA_recomb/repair_RecN"/>
</dbReference>
<dbReference type="CDD" id="cd03241">
    <property type="entry name" value="ABC_RecN"/>
    <property type="match status" value="2"/>
</dbReference>
<dbReference type="GO" id="GO:0005524">
    <property type="term" value="F:ATP binding"/>
    <property type="evidence" value="ECO:0007669"/>
    <property type="project" value="UniProtKB-KW"/>
</dbReference>
<dbReference type="EMBL" id="LN879430">
    <property type="protein sequence ID" value="CUH93258.1"/>
    <property type="molecule type" value="Genomic_DNA"/>
</dbReference>
<evidence type="ECO:0000256" key="2">
    <source>
        <dbReference type="ARBA" id="ARBA00009441"/>
    </source>
</evidence>
<evidence type="ECO:0000256" key="5">
    <source>
        <dbReference type="ARBA" id="ARBA00022763"/>
    </source>
</evidence>
<dbReference type="RefSeq" id="WP_058258521.1">
    <property type="nucleotide sequence ID" value="NZ_DUPS01000065.1"/>
</dbReference>
<evidence type="ECO:0000313" key="13">
    <source>
        <dbReference type="Proteomes" id="UP000196053"/>
    </source>
</evidence>
<evidence type="ECO:0000256" key="1">
    <source>
        <dbReference type="ARBA" id="ARBA00003618"/>
    </source>
</evidence>
<keyword evidence="10" id="KW-0175">Coiled coil</keyword>
<feature type="coiled-coil region" evidence="10">
    <location>
        <begin position="277"/>
        <end position="311"/>
    </location>
</feature>
<dbReference type="OrthoDB" id="9806954at2"/>
<dbReference type="SUPFAM" id="SSF52540">
    <property type="entry name" value="P-loop containing nucleoside triphosphate hydrolases"/>
    <property type="match status" value="1"/>
</dbReference>
<evidence type="ECO:0000256" key="6">
    <source>
        <dbReference type="ARBA" id="ARBA00022840"/>
    </source>
</evidence>
<protein>
    <recommendedName>
        <fullName evidence="3 9">DNA repair protein RecN</fullName>
    </recommendedName>
    <alternativeName>
        <fullName evidence="8 9">Recombination protein N</fullName>
    </alternativeName>
</protein>
<dbReference type="InterPro" id="IPR027417">
    <property type="entry name" value="P-loop_NTPase"/>
</dbReference>
<comment type="similarity">
    <text evidence="2 9">Belongs to the RecN family.</text>
</comment>
<keyword evidence="5 9" id="KW-0227">DNA damage</keyword>
<comment type="function">
    <text evidence="1 9">May be involved in recombinational repair of damaged DNA.</text>
</comment>
<gene>
    <name evidence="12" type="ORF">SD1D_1713</name>
</gene>
<dbReference type="Gene3D" id="3.40.50.300">
    <property type="entry name" value="P-loop containing nucleotide triphosphate hydrolases"/>
    <property type="match status" value="2"/>
</dbReference>
<dbReference type="Proteomes" id="UP000196053">
    <property type="component" value="Chromosome I"/>
</dbReference>
<keyword evidence="7 9" id="KW-0234">DNA repair</keyword>
<reference evidence="13" key="1">
    <citation type="submission" date="2015-09" db="EMBL/GenBank/DDBJ databases">
        <authorList>
            <person name="Wibberg D."/>
        </authorList>
    </citation>
    <scope>NUCLEOTIDE SEQUENCE [LARGE SCALE GENOMIC DNA]</scope>
    <source>
        <strain evidence="13">SD1D</strain>
    </source>
</reference>
<name>A0A0K8J7E5_9FIRM</name>